<dbReference type="Proteomes" id="UP001307839">
    <property type="component" value="Unassembled WGS sequence"/>
</dbReference>
<protein>
    <recommendedName>
        <fullName evidence="3">Twin-arginine translocation signal domain-containing protein</fullName>
    </recommendedName>
</protein>
<dbReference type="RefSeq" id="WP_136475922.1">
    <property type="nucleotide sequence ID" value="NZ_JAZDCU010000003.1"/>
</dbReference>
<name>A0AB35WV68_9PSED</name>
<keyword evidence="2" id="KW-1185">Reference proteome</keyword>
<organism evidence="1 2">
    <name type="scientific">Pseudomonas auratipiscis</name>
    <dbReference type="NCBI Taxonomy" id="3115853"/>
    <lineage>
        <taxon>Bacteria</taxon>
        <taxon>Pseudomonadati</taxon>
        <taxon>Pseudomonadota</taxon>
        <taxon>Gammaproteobacteria</taxon>
        <taxon>Pseudomonadales</taxon>
        <taxon>Pseudomonadaceae</taxon>
        <taxon>Pseudomonas</taxon>
    </lineage>
</organism>
<comment type="caution">
    <text evidence="1">The sequence shown here is derived from an EMBL/GenBank/DDBJ whole genome shotgun (WGS) entry which is preliminary data.</text>
</comment>
<accession>A0AB35WV68</accession>
<dbReference type="AlphaFoldDB" id="A0AB35WV68"/>
<reference evidence="1 2" key="1">
    <citation type="submission" date="2024-01" db="EMBL/GenBank/DDBJ databases">
        <title>Unpublished Manusciprt.</title>
        <authorList>
            <person name="Duman M."/>
            <person name="Valdes E.G."/>
            <person name="Ajmi N."/>
            <person name="Altun S."/>
            <person name="Saticioglu I.B."/>
        </authorList>
    </citation>
    <scope>NUCLEOTIDE SEQUENCE [LARGE SCALE GENOMIC DNA]</scope>
    <source>
        <strain evidence="1 2">120P</strain>
    </source>
</reference>
<evidence type="ECO:0000313" key="2">
    <source>
        <dbReference type="Proteomes" id="UP001307839"/>
    </source>
</evidence>
<gene>
    <name evidence="1" type="ORF">V0R53_06205</name>
</gene>
<sequence length="64" mass="6889">MGKLQFCTPLWGRRGFLGNCVLLGVGAAVFGVPTQAARKPVEKGGFVLVNGWVLPSQLFRDEQA</sequence>
<proteinExistence type="predicted"/>
<evidence type="ECO:0000313" key="1">
    <source>
        <dbReference type="EMBL" id="MEE1865984.1"/>
    </source>
</evidence>
<evidence type="ECO:0008006" key="3">
    <source>
        <dbReference type="Google" id="ProtNLM"/>
    </source>
</evidence>
<dbReference type="EMBL" id="JAZDQP010000003">
    <property type="protein sequence ID" value="MEE1865984.1"/>
    <property type="molecule type" value="Genomic_DNA"/>
</dbReference>